<evidence type="ECO:0000313" key="1">
    <source>
        <dbReference type="EMBL" id="DAG02937.1"/>
    </source>
</evidence>
<protein>
    <submittedName>
        <fullName evidence="1">Uncharacterized protein</fullName>
    </submittedName>
</protein>
<name>A0A8S5V848_9CAUD</name>
<proteinExistence type="predicted"/>
<dbReference type="EMBL" id="BK016219">
    <property type="protein sequence ID" value="DAG02937.1"/>
    <property type="molecule type" value="Genomic_DNA"/>
</dbReference>
<reference evidence="1" key="1">
    <citation type="journal article" date="2021" name="Proc. Natl. Acad. Sci. U.S.A.">
        <title>A Catalog of Tens of Thousands of Viruses from Human Metagenomes Reveals Hidden Associations with Chronic Diseases.</title>
        <authorList>
            <person name="Tisza M.J."/>
            <person name="Buck C.B."/>
        </authorList>
    </citation>
    <scope>NUCLEOTIDE SEQUENCE</scope>
    <source>
        <strain evidence="1">Ctf4L13</strain>
    </source>
</reference>
<organism evidence="1">
    <name type="scientific">Myoviridae sp. ctf4L13</name>
    <dbReference type="NCBI Taxonomy" id="2825147"/>
    <lineage>
        <taxon>Viruses</taxon>
        <taxon>Duplodnaviria</taxon>
        <taxon>Heunggongvirae</taxon>
        <taxon>Uroviricota</taxon>
        <taxon>Caudoviricetes</taxon>
    </lineage>
</organism>
<accession>A0A8S5V848</accession>
<sequence length="132" mass="15548">MTKEEWKHVEEKLNSAFGRVDLLVDGYAITIRKEPCDKMRLGLTVYVDGTIKGEWVVQDCEIRRKFYYCSERSLLTAKERKKLQKERKAVREAVLARASYQVFSPVFYSFRTLKSHFLKQNTSIELCKEESV</sequence>